<feature type="region of interest" description="Disordered" evidence="10">
    <location>
        <begin position="554"/>
        <end position="580"/>
    </location>
</feature>
<dbReference type="InterPro" id="IPR000299">
    <property type="entry name" value="FERM_domain"/>
</dbReference>
<dbReference type="Pfam" id="PF05902">
    <property type="entry name" value="4_1_CTD"/>
    <property type="match status" value="1"/>
</dbReference>
<dbReference type="InterPro" id="IPR019748">
    <property type="entry name" value="FERM_central"/>
</dbReference>
<dbReference type="PROSITE" id="PS50057">
    <property type="entry name" value="FERM_3"/>
    <property type="match status" value="1"/>
</dbReference>
<dbReference type="Gene3D" id="1.20.80.10">
    <property type="match status" value="1"/>
</dbReference>
<dbReference type="PROSITE" id="PS00660">
    <property type="entry name" value="FERM_1"/>
    <property type="match status" value="1"/>
</dbReference>
<dbReference type="PIRSF" id="PIRSF002304">
    <property type="entry name" value="Membrane_skeletal_4_1"/>
    <property type="match status" value="1"/>
</dbReference>
<dbReference type="Proteomes" id="UP000820818">
    <property type="component" value="Linkage Group LG1"/>
</dbReference>
<dbReference type="GO" id="GO:0005886">
    <property type="term" value="C:plasma membrane"/>
    <property type="evidence" value="ECO:0007669"/>
    <property type="project" value="TreeGrafter"/>
</dbReference>
<dbReference type="CDD" id="cd13184">
    <property type="entry name" value="FERM_C_4_1_family"/>
    <property type="match status" value="1"/>
</dbReference>
<dbReference type="AlphaFoldDB" id="A0AAD5L5C4"/>
<feature type="region of interest" description="Disordered" evidence="10">
    <location>
        <begin position="806"/>
        <end position="882"/>
    </location>
</feature>
<dbReference type="PANTHER" id="PTHR23280:SF21">
    <property type="entry name" value="PROTEIN 4.1 HOMOLOG"/>
    <property type="match status" value="1"/>
</dbReference>
<dbReference type="SUPFAM" id="SSF47031">
    <property type="entry name" value="Second domain of FERM"/>
    <property type="match status" value="1"/>
</dbReference>
<dbReference type="Pfam" id="PF09379">
    <property type="entry name" value="FERM_N"/>
    <property type="match status" value="1"/>
</dbReference>
<dbReference type="Pfam" id="PF08736">
    <property type="entry name" value="FA"/>
    <property type="match status" value="1"/>
</dbReference>
<evidence type="ECO:0000256" key="2">
    <source>
        <dbReference type="ARBA" id="ARBA00004536"/>
    </source>
</evidence>
<dbReference type="Pfam" id="PF00373">
    <property type="entry name" value="FERM_M"/>
    <property type="match status" value="1"/>
</dbReference>
<evidence type="ECO:0000256" key="6">
    <source>
        <dbReference type="ARBA" id="ARBA00022949"/>
    </source>
</evidence>
<comment type="caution">
    <text evidence="12">The sequence shown here is derived from an EMBL/GenBank/DDBJ whole genome shotgun (WGS) entry which is preliminary data.</text>
</comment>
<dbReference type="InterPro" id="IPR000798">
    <property type="entry name" value="Ez/rad/moesin-like"/>
</dbReference>
<feature type="compositionally biased region" description="Basic and acidic residues" evidence="10">
    <location>
        <begin position="429"/>
        <end position="441"/>
    </location>
</feature>
<dbReference type="SMART" id="SM01195">
    <property type="entry name" value="FA"/>
    <property type="match status" value="1"/>
</dbReference>
<dbReference type="InterPro" id="IPR035963">
    <property type="entry name" value="FERM_2"/>
</dbReference>
<feature type="compositionally biased region" description="Polar residues" evidence="10">
    <location>
        <begin position="844"/>
        <end position="868"/>
    </location>
</feature>
<dbReference type="Gene3D" id="3.10.20.90">
    <property type="entry name" value="Phosphatidylinositol 3-kinase Catalytic Subunit, Chain A, domain 1"/>
    <property type="match status" value="1"/>
</dbReference>
<dbReference type="GO" id="GO:0003779">
    <property type="term" value="F:actin binding"/>
    <property type="evidence" value="ECO:0007669"/>
    <property type="project" value="UniProtKB-KW"/>
</dbReference>
<dbReference type="FunFam" id="1.20.80.10:FF:000001">
    <property type="entry name" value="Erythrocyte membrane protein band 4.1"/>
    <property type="match status" value="1"/>
</dbReference>
<dbReference type="InterPro" id="IPR029071">
    <property type="entry name" value="Ubiquitin-like_domsf"/>
</dbReference>
<dbReference type="SMART" id="SM01196">
    <property type="entry name" value="FERM_C"/>
    <property type="match status" value="1"/>
</dbReference>
<dbReference type="InterPro" id="IPR011993">
    <property type="entry name" value="PH-like_dom_sf"/>
</dbReference>
<dbReference type="InterPro" id="IPR014847">
    <property type="entry name" value="FA"/>
</dbReference>
<dbReference type="GO" id="GO:0005856">
    <property type="term" value="C:cytoskeleton"/>
    <property type="evidence" value="ECO:0007669"/>
    <property type="project" value="UniProtKB-SubCell"/>
</dbReference>
<dbReference type="InterPro" id="IPR008379">
    <property type="entry name" value="Band_4.1_C"/>
</dbReference>
<keyword evidence="13" id="KW-1185">Reference proteome</keyword>
<dbReference type="GO" id="GO:0031032">
    <property type="term" value="P:actomyosin structure organization"/>
    <property type="evidence" value="ECO:0007669"/>
    <property type="project" value="TreeGrafter"/>
</dbReference>
<dbReference type="PRINTS" id="PR00661">
    <property type="entry name" value="ERMFAMILY"/>
</dbReference>
<dbReference type="PANTHER" id="PTHR23280">
    <property type="entry name" value="4.1 G PROTEIN"/>
    <property type="match status" value="1"/>
</dbReference>
<feature type="compositionally biased region" description="Polar residues" evidence="10">
    <location>
        <begin position="806"/>
        <end position="821"/>
    </location>
</feature>
<gene>
    <name evidence="12" type="ORF">GHT06_009052</name>
</gene>
<reference evidence="12 13" key="1">
    <citation type="submission" date="2022-05" db="EMBL/GenBank/DDBJ databases">
        <title>A multi-omics perspective on studying reproductive biology in Daphnia sinensis.</title>
        <authorList>
            <person name="Jia J."/>
        </authorList>
    </citation>
    <scope>NUCLEOTIDE SEQUENCE [LARGE SCALE GENOMIC DNA]</scope>
    <source>
        <strain evidence="12 13">WSL</strain>
    </source>
</reference>
<evidence type="ECO:0000313" key="13">
    <source>
        <dbReference type="Proteomes" id="UP000820818"/>
    </source>
</evidence>
<feature type="domain" description="FERM" evidence="11">
    <location>
        <begin position="1"/>
        <end position="278"/>
    </location>
</feature>
<keyword evidence="7" id="KW-0009">Actin-binding</keyword>
<feature type="compositionally biased region" description="Polar residues" evidence="10">
    <location>
        <begin position="517"/>
        <end position="533"/>
    </location>
</feature>
<evidence type="ECO:0000256" key="8">
    <source>
        <dbReference type="ARBA" id="ARBA00023212"/>
    </source>
</evidence>
<keyword evidence="8" id="KW-0206">Cytoskeleton</keyword>
<dbReference type="FunFam" id="2.30.29.30:FF:000001">
    <property type="entry name" value="Erythrocyte membrane protein band 4.1"/>
    <property type="match status" value="1"/>
</dbReference>
<dbReference type="InterPro" id="IPR018980">
    <property type="entry name" value="FERM_PH-like_C"/>
</dbReference>
<dbReference type="InterPro" id="IPR018979">
    <property type="entry name" value="FERM_N"/>
</dbReference>
<dbReference type="GO" id="GO:0005198">
    <property type="term" value="F:structural molecule activity"/>
    <property type="evidence" value="ECO:0007669"/>
    <property type="project" value="InterPro"/>
</dbReference>
<dbReference type="GO" id="GO:0009887">
    <property type="term" value="P:animal organ morphogenesis"/>
    <property type="evidence" value="ECO:0007669"/>
    <property type="project" value="UniProtKB-ARBA"/>
</dbReference>
<dbReference type="PRINTS" id="PR00935">
    <property type="entry name" value="BAND41"/>
</dbReference>
<dbReference type="SUPFAM" id="SSF50729">
    <property type="entry name" value="PH domain-like"/>
    <property type="match status" value="1"/>
</dbReference>
<evidence type="ECO:0000256" key="3">
    <source>
        <dbReference type="ARBA" id="ARBA00022025"/>
    </source>
</evidence>
<dbReference type="InterPro" id="IPR019747">
    <property type="entry name" value="FERM_CS"/>
</dbReference>
<dbReference type="GO" id="GO:0005912">
    <property type="term" value="C:adherens junction"/>
    <property type="evidence" value="ECO:0007669"/>
    <property type="project" value="UniProtKB-SubCell"/>
</dbReference>
<keyword evidence="6" id="KW-0965">Cell junction</keyword>
<feature type="compositionally biased region" description="Polar residues" evidence="10">
    <location>
        <begin position="468"/>
        <end position="495"/>
    </location>
</feature>
<keyword evidence="5" id="KW-0597">Phosphoprotein</keyword>
<comment type="subcellular location">
    <subcellularLocation>
        <location evidence="2">Cell junction</location>
        <location evidence="2">Adherens junction</location>
    </subcellularLocation>
    <subcellularLocation>
        <location evidence="9">Cell projection</location>
        <location evidence="9">Rhabdomere</location>
    </subcellularLocation>
    <subcellularLocation>
        <location evidence="1">Cytoplasm</location>
        <location evidence="1">Cytoskeleton</location>
    </subcellularLocation>
</comment>
<feature type="region of interest" description="Disordered" evidence="10">
    <location>
        <begin position="601"/>
        <end position="645"/>
    </location>
</feature>
<evidence type="ECO:0000256" key="10">
    <source>
        <dbReference type="SAM" id="MobiDB-lite"/>
    </source>
</evidence>
<evidence type="ECO:0000256" key="9">
    <source>
        <dbReference type="ARBA" id="ARBA00043944"/>
    </source>
</evidence>
<dbReference type="GO" id="GO:0048731">
    <property type="term" value="P:system development"/>
    <property type="evidence" value="ECO:0007669"/>
    <property type="project" value="UniProtKB-ARBA"/>
</dbReference>
<name>A0AAD5L5C4_9CRUS</name>
<evidence type="ECO:0000259" key="11">
    <source>
        <dbReference type="PROSITE" id="PS50057"/>
    </source>
</evidence>
<dbReference type="Pfam" id="PF09380">
    <property type="entry name" value="FERM_C"/>
    <property type="match status" value="1"/>
</dbReference>
<dbReference type="InterPro" id="IPR014352">
    <property type="entry name" value="FERM/acyl-CoA-bd_prot_sf"/>
</dbReference>
<feature type="compositionally biased region" description="Polar residues" evidence="10">
    <location>
        <begin position="609"/>
        <end position="634"/>
    </location>
</feature>
<evidence type="ECO:0000256" key="7">
    <source>
        <dbReference type="ARBA" id="ARBA00023203"/>
    </source>
</evidence>
<organism evidence="12 13">
    <name type="scientific">Daphnia sinensis</name>
    <dbReference type="NCBI Taxonomy" id="1820382"/>
    <lineage>
        <taxon>Eukaryota</taxon>
        <taxon>Metazoa</taxon>
        <taxon>Ecdysozoa</taxon>
        <taxon>Arthropoda</taxon>
        <taxon>Crustacea</taxon>
        <taxon>Branchiopoda</taxon>
        <taxon>Diplostraca</taxon>
        <taxon>Cladocera</taxon>
        <taxon>Anomopoda</taxon>
        <taxon>Daphniidae</taxon>
        <taxon>Daphnia</taxon>
        <taxon>Daphnia similis group</taxon>
    </lineage>
</organism>
<dbReference type="PROSITE" id="PS00661">
    <property type="entry name" value="FERM_2"/>
    <property type="match status" value="1"/>
</dbReference>
<dbReference type="SUPFAM" id="SSF54236">
    <property type="entry name" value="Ubiquitin-like"/>
    <property type="match status" value="1"/>
</dbReference>
<accession>A0AAD5L5C4</accession>
<evidence type="ECO:0000313" key="12">
    <source>
        <dbReference type="EMBL" id="KAI9565267.1"/>
    </source>
</evidence>
<evidence type="ECO:0000256" key="4">
    <source>
        <dbReference type="ARBA" id="ARBA00022490"/>
    </source>
</evidence>
<dbReference type="EMBL" id="WJBH02000001">
    <property type="protein sequence ID" value="KAI9565267.1"/>
    <property type="molecule type" value="Genomic_DNA"/>
</dbReference>
<dbReference type="SMART" id="SM00295">
    <property type="entry name" value="B41"/>
    <property type="match status" value="1"/>
</dbReference>
<evidence type="ECO:0000256" key="5">
    <source>
        <dbReference type="ARBA" id="ARBA00022553"/>
    </source>
</evidence>
<feature type="compositionally biased region" description="Basic and acidic residues" evidence="10">
    <location>
        <begin position="570"/>
        <end position="580"/>
    </location>
</feature>
<dbReference type="InterPro" id="IPR019749">
    <property type="entry name" value="Band_41_domain"/>
</dbReference>
<dbReference type="Gene3D" id="2.30.29.30">
    <property type="entry name" value="Pleckstrin-homology domain (PH domain)/Phosphotyrosine-binding domain (PTB)"/>
    <property type="match status" value="1"/>
</dbReference>
<proteinExistence type="predicted"/>
<sequence>MLDGTVTDLSIEKGARGQELLDRVCEQVDLVEKDYYGLVYLDQDSNRNWLAADKKISKQLKSHPWEFNFEVKFYPPDPSQLQEDITRYQLCLQVRNDILSGKLPCSFVTHALLGSYLVQSELGDYDPTEHGSGAEYVRELRLAPNQTPELEEKVSELHRTHKGQTPEEAELHYLENAKKLAMYGVDLHQARDSEGVDILLGVCASGLLVYKDRLRINRFAWPKILKISYRRNGFYIKIRPGEFEQYESTIGFKLSNHRASKRLWKVCVEHHTFFRLMTPEPPQKIGLFPRLGSKFRYSGRTQYQTRQASALIDRPAPQFERTLSKRQPGSRSVDAGLGNSNVADRPQREVKRTTMASAPPPPTTKPLMAEGPAEGEWEEDAGLGAAAAERRREKALEREKAKEKEEKATQQKKPVGGVAVMPLGTDLLSKFRKDKTKEEGATHQPVADQREVLVKTTTRRIGSDEESGVSTSEGLPTTTTSPGFTRSYTYNATDDSGTKRRFEPQSLGFRYDGQPSVGAQQPNSPTGSSSSGKKNVGLAFSYVAGDEEKLADASRILKNTSPRGDNLARSNDKTGKEIKQDHIDYVESAYLKDKDAQHFSAYDEGRSAQVGNQRENRTAKTGFSGSDGDNSSLEESVEEHKQPQTEEIMNAELAARERAQKAAFLSGASAALSATQAPKIVKTTTKQTLVQNADGLRHNKEEKVEDLTPGGSGAVTVVSSVNKADLPDELSSGSNAHNVPHVKATQVTTRTALTKEDKETNSTTSQIEEKTFTATTMTTGHRQEQRVVTQEVRTATILTSAEPTQITARRMSVHSTSSEDSGTAVDGDQEPPIVKTETVKYDPSSFSPSAAPKTSSSYPFVPTETRTMGSAGPVSYDDEDTKGSPVVTTLMEQHGEIITTQNITSKTRTVETVTYKKEHDGLVETRVEQKITIQSDGDPIDHDRALAEAIQEATAMNPDMTVEKIEIQQQALPQ</sequence>
<feature type="compositionally biased region" description="Basic and acidic residues" evidence="10">
    <location>
        <begin position="388"/>
        <end position="409"/>
    </location>
</feature>
<keyword evidence="4" id="KW-0963">Cytoplasm</keyword>
<protein>
    <recommendedName>
        <fullName evidence="3">Moesin/ezrin/radixin homolog 1</fullName>
    </recommendedName>
</protein>
<evidence type="ECO:0000256" key="1">
    <source>
        <dbReference type="ARBA" id="ARBA00004245"/>
    </source>
</evidence>
<dbReference type="CDD" id="cd14473">
    <property type="entry name" value="FERM_B-lobe"/>
    <property type="match status" value="1"/>
</dbReference>
<dbReference type="FunFam" id="3.10.20.90:FF:000002">
    <property type="entry name" value="Erythrocyte protein band 4.1-like 3"/>
    <property type="match status" value="1"/>
</dbReference>
<feature type="region of interest" description="Disordered" evidence="10">
    <location>
        <begin position="306"/>
        <end position="535"/>
    </location>
</feature>